<dbReference type="Proteomes" id="UP000198935">
    <property type="component" value="Unassembled WGS sequence"/>
</dbReference>
<dbReference type="AlphaFoldDB" id="A0A1H3I072"/>
<keyword evidence="3" id="KW-1185">Reference proteome</keyword>
<feature type="region of interest" description="Disordered" evidence="1">
    <location>
        <begin position="35"/>
        <end position="56"/>
    </location>
</feature>
<dbReference type="EMBL" id="FNPI01000001">
    <property type="protein sequence ID" value="SDY21126.1"/>
    <property type="molecule type" value="Genomic_DNA"/>
</dbReference>
<reference evidence="3" key="1">
    <citation type="submission" date="2016-10" db="EMBL/GenBank/DDBJ databases">
        <authorList>
            <person name="Varghese N."/>
            <person name="Submissions S."/>
        </authorList>
    </citation>
    <scope>NUCLEOTIDE SEQUENCE [LARGE SCALE GENOMIC DNA]</scope>
    <source>
        <strain evidence="3">SP</strain>
    </source>
</reference>
<evidence type="ECO:0000313" key="3">
    <source>
        <dbReference type="Proteomes" id="UP000198935"/>
    </source>
</evidence>
<evidence type="ECO:0000313" key="2">
    <source>
        <dbReference type="EMBL" id="SDY21126.1"/>
    </source>
</evidence>
<accession>A0A1H3I072</accession>
<organism evidence="2 3">
    <name type="scientific">Evansella caseinilytica</name>
    <dbReference type="NCBI Taxonomy" id="1503961"/>
    <lineage>
        <taxon>Bacteria</taxon>
        <taxon>Bacillati</taxon>
        <taxon>Bacillota</taxon>
        <taxon>Bacilli</taxon>
        <taxon>Bacillales</taxon>
        <taxon>Bacillaceae</taxon>
        <taxon>Evansella</taxon>
    </lineage>
</organism>
<name>A0A1H3I072_9BACI</name>
<sequence>MIESGCEAIVRKRMAINRDPELAVEAPYAKKNRSGKVAKCPARGATGTGREGRVISTLPNKPLPPICIR</sequence>
<protein>
    <submittedName>
        <fullName evidence="2">Uncharacterized protein</fullName>
    </submittedName>
</protein>
<proteinExistence type="predicted"/>
<evidence type="ECO:0000256" key="1">
    <source>
        <dbReference type="SAM" id="MobiDB-lite"/>
    </source>
</evidence>
<gene>
    <name evidence="2" type="ORF">SAMN05421736_101672</name>
</gene>